<protein>
    <recommendedName>
        <fullName evidence="2">histidine kinase</fullName>
        <ecNumber evidence="2">2.7.13.3</ecNumber>
    </recommendedName>
</protein>
<evidence type="ECO:0000256" key="2">
    <source>
        <dbReference type="ARBA" id="ARBA00012438"/>
    </source>
</evidence>
<dbReference type="NCBIfam" id="TIGR00229">
    <property type="entry name" value="sensory_box"/>
    <property type="match status" value="1"/>
</dbReference>
<feature type="domain" description="Response regulatory" evidence="7">
    <location>
        <begin position="559"/>
        <end position="675"/>
    </location>
</feature>
<evidence type="ECO:0000259" key="7">
    <source>
        <dbReference type="PROSITE" id="PS50110"/>
    </source>
</evidence>
<keyword evidence="4 10" id="KW-0808">Transferase</keyword>
<name>A0A6J4E711_9PSED</name>
<dbReference type="InterPro" id="IPR003594">
    <property type="entry name" value="HATPase_dom"/>
</dbReference>
<dbReference type="CDD" id="cd00082">
    <property type="entry name" value="HisKA"/>
    <property type="match status" value="1"/>
</dbReference>
<keyword evidence="3 5" id="KW-0597">Phosphoprotein</keyword>
<reference evidence="10 12" key="1">
    <citation type="submission" date="2020-05" db="EMBL/GenBank/DDBJ databases">
        <title>Characterization of novel class B3 metallo-beta-lactamase from novel Pseudomonas species.</title>
        <authorList>
            <person name="Yamada K."/>
            <person name="Aoki K."/>
            <person name="Ishii Y."/>
        </authorList>
    </citation>
    <scope>NUCLEOTIDE SEQUENCE [LARGE SCALE GENOMIC DNA]</scope>
    <source>
        <strain evidence="10 12">TUM18999</strain>
        <strain evidence="11 13">TUM20286</strain>
    </source>
</reference>
<dbReference type="CDD" id="cd00130">
    <property type="entry name" value="PAS"/>
    <property type="match status" value="1"/>
</dbReference>
<dbReference type="InterPro" id="IPR001610">
    <property type="entry name" value="PAC"/>
</dbReference>
<dbReference type="Gene3D" id="3.30.450.20">
    <property type="entry name" value="PAS domain"/>
    <property type="match status" value="2"/>
</dbReference>
<dbReference type="InterPro" id="IPR003661">
    <property type="entry name" value="HisK_dim/P_dom"/>
</dbReference>
<dbReference type="KEGG" id="ptw:TUM18999_24820"/>
<dbReference type="EC" id="2.7.13.3" evidence="2"/>
<dbReference type="PROSITE" id="PS50112">
    <property type="entry name" value="PAS"/>
    <property type="match status" value="1"/>
</dbReference>
<evidence type="ECO:0000313" key="13">
    <source>
        <dbReference type="Proteomes" id="UP001054892"/>
    </source>
</evidence>
<keyword evidence="13" id="KW-1185">Reference proteome</keyword>
<accession>A0A6J4E711</accession>
<dbReference type="Gene3D" id="3.40.50.2300">
    <property type="match status" value="1"/>
</dbReference>
<evidence type="ECO:0000313" key="11">
    <source>
        <dbReference type="EMBL" id="GJN52355.1"/>
    </source>
</evidence>
<dbReference type="InterPro" id="IPR005467">
    <property type="entry name" value="His_kinase_dom"/>
</dbReference>
<evidence type="ECO:0000259" key="9">
    <source>
        <dbReference type="PROSITE" id="PS50113"/>
    </source>
</evidence>
<dbReference type="InterPro" id="IPR013655">
    <property type="entry name" value="PAS_fold_3"/>
</dbReference>
<dbReference type="SUPFAM" id="SSF55785">
    <property type="entry name" value="PYP-like sensor domain (PAS domain)"/>
    <property type="match status" value="2"/>
</dbReference>
<dbReference type="InterPro" id="IPR035965">
    <property type="entry name" value="PAS-like_dom_sf"/>
</dbReference>
<dbReference type="InterPro" id="IPR036890">
    <property type="entry name" value="HATPase_C_sf"/>
</dbReference>
<gene>
    <name evidence="10" type="ORF">TUM18999_24820</name>
    <name evidence="11" type="ORF">TUM20286_21070</name>
</gene>
<dbReference type="InterPro" id="IPR000014">
    <property type="entry name" value="PAS"/>
</dbReference>
<evidence type="ECO:0000313" key="12">
    <source>
        <dbReference type="Proteomes" id="UP000509383"/>
    </source>
</evidence>
<feature type="domain" description="Histidine kinase" evidence="6">
    <location>
        <begin position="313"/>
        <end position="537"/>
    </location>
</feature>
<dbReference type="PRINTS" id="PR00344">
    <property type="entry name" value="BCTRLSENSOR"/>
</dbReference>
<organism evidence="10 12">
    <name type="scientific">Pseudomonas tohonis</name>
    <dbReference type="NCBI Taxonomy" id="2725477"/>
    <lineage>
        <taxon>Bacteria</taxon>
        <taxon>Pseudomonadati</taxon>
        <taxon>Pseudomonadota</taxon>
        <taxon>Gammaproteobacteria</taxon>
        <taxon>Pseudomonadales</taxon>
        <taxon>Pseudomonadaceae</taxon>
        <taxon>Pseudomonas</taxon>
    </lineage>
</organism>
<dbReference type="InterPro" id="IPR036097">
    <property type="entry name" value="HisK_dim/P_sf"/>
</dbReference>
<dbReference type="InterPro" id="IPR000700">
    <property type="entry name" value="PAS-assoc_C"/>
</dbReference>
<dbReference type="EMBL" id="AP023189">
    <property type="protein sequence ID" value="BCG24291.1"/>
    <property type="molecule type" value="Genomic_DNA"/>
</dbReference>
<evidence type="ECO:0000259" key="8">
    <source>
        <dbReference type="PROSITE" id="PS50112"/>
    </source>
</evidence>
<dbReference type="EMBL" id="BQKM01000003">
    <property type="protein sequence ID" value="GJN52355.1"/>
    <property type="molecule type" value="Genomic_DNA"/>
</dbReference>
<dbReference type="PANTHER" id="PTHR43065">
    <property type="entry name" value="SENSOR HISTIDINE KINASE"/>
    <property type="match status" value="1"/>
</dbReference>
<dbReference type="CDD" id="cd18161">
    <property type="entry name" value="REC_hyHK_blue-like"/>
    <property type="match status" value="1"/>
</dbReference>
<dbReference type="SUPFAM" id="SSF55874">
    <property type="entry name" value="ATPase domain of HSP90 chaperone/DNA topoisomerase II/histidine kinase"/>
    <property type="match status" value="1"/>
</dbReference>
<dbReference type="GO" id="GO:0000155">
    <property type="term" value="F:phosphorelay sensor kinase activity"/>
    <property type="evidence" value="ECO:0007669"/>
    <property type="project" value="InterPro"/>
</dbReference>
<dbReference type="Pfam" id="PF08447">
    <property type="entry name" value="PAS_3"/>
    <property type="match status" value="1"/>
</dbReference>
<dbReference type="SUPFAM" id="SSF52172">
    <property type="entry name" value="CheY-like"/>
    <property type="match status" value="1"/>
</dbReference>
<dbReference type="SUPFAM" id="SSF47384">
    <property type="entry name" value="Homodimeric domain of signal transducing histidine kinase"/>
    <property type="match status" value="1"/>
</dbReference>
<dbReference type="PANTHER" id="PTHR43065:SF42">
    <property type="entry name" value="TWO-COMPONENT SENSOR PPRA"/>
    <property type="match status" value="1"/>
</dbReference>
<dbReference type="InterPro" id="IPR004358">
    <property type="entry name" value="Sig_transdc_His_kin-like_C"/>
</dbReference>
<feature type="modified residue" description="4-aspartylphosphate" evidence="5">
    <location>
        <position position="609"/>
    </location>
</feature>
<keyword evidence="4 10" id="KW-0418">Kinase</keyword>
<dbReference type="Gene3D" id="3.30.565.10">
    <property type="entry name" value="Histidine kinase-like ATPase, C-terminal domain"/>
    <property type="match status" value="1"/>
</dbReference>
<dbReference type="Proteomes" id="UP000509383">
    <property type="component" value="Chromosome"/>
</dbReference>
<feature type="domain" description="PAC" evidence="9">
    <location>
        <begin position="101"/>
        <end position="162"/>
    </location>
</feature>
<dbReference type="PROSITE" id="PS50113">
    <property type="entry name" value="PAC"/>
    <property type="match status" value="1"/>
</dbReference>
<dbReference type="AlphaFoldDB" id="A0A6J4E711"/>
<evidence type="ECO:0000256" key="1">
    <source>
        <dbReference type="ARBA" id="ARBA00000085"/>
    </source>
</evidence>
<dbReference type="SMART" id="SM00448">
    <property type="entry name" value="REC"/>
    <property type="match status" value="1"/>
</dbReference>
<dbReference type="Pfam" id="PF08448">
    <property type="entry name" value="PAS_4"/>
    <property type="match status" value="1"/>
</dbReference>
<dbReference type="Pfam" id="PF02518">
    <property type="entry name" value="HATPase_c"/>
    <property type="match status" value="1"/>
</dbReference>
<comment type="catalytic activity">
    <reaction evidence="1">
        <text>ATP + protein L-histidine = ADP + protein N-phospho-L-histidine.</text>
        <dbReference type="EC" id="2.7.13.3"/>
    </reaction>
</comment>
<dbReference type="InterPro" id="IPR001789">
    <property type="entry name" value="Sig_transdc_resp-reg_receiver"/>
</dbReference>
<sequence length="695" mass="76642">MDAYSFPAAPGFMSRRVRGHDWARTPLGPISGWSTSLRVAVEMMLASHFPSCLFWGPARITLYNDAFRPILGAKPEALGRPFDDVWREAWPSIGPIADRAFAGEATFIQDFPLEIDRNGRSERCHFTFCYSPVRDEAGQVVGVLDTVIETTAERLAQQQLRQLTNSLERQVAERTRDRNRLWNLSPDVMLITRLDMVITAANPALEPVLGWTEKELVGTSSLDLVHSEDLNRAWGASHSLMQGESLRDFECRMRHKDGSYRWINWSSSPGEGHICAIGRDITQERERAETLHQTEELLRQSQKMEAVGQLTGGLAHDFNNLLAGISGSLELLKLRINQGRTADLDRYISTARTAAERAATLTHRLLAFSRRQALDPKPTSVNRLVAGMQELISRTMGPMIEVEVLSGPELWTVLVDPNQLESALLNVCINARDAMPGGGKLCIGTCNQRLDGARADEHGLPPGEYMTLYVTDTGTGMADDVIARVFDPFFTTKPSGQGTGLGLSMVYGFAKQSGGSVQIASRLGQGTSLSIHLPRHHGEERLERPAQPEAAPRAERQATVLVVDDEAPLRMLIGEVLRDLGYKVLEALDGASGLTLLEGEQRIDLLLADVGLPGGMNGKEMARIARRLRPDLRVLFITGYAQNSLFDNEQLEPGMEVLSKPFAIESLASRVRGLLQKPVLPRRHGQPADPSARTG</sequence>
<dbReference type="PROSITE" id="PS50110">
    <property type="entry name" value="RESPONSE_REGULATORY"/>
    <property type="match status" value="1"/>
</dbReference>
<dbReference type="PROSITE" id="PS50109">
    <property type="entry name" value="HIS_KIN"/>
    <property type="match status" value="1"/>
</dbReference>
<evidence type="ECO:0000256" key="5">
    <source>
        <dbReference type="PROSITE-ProRule" id="PRU00169"/>
    </source>
</evidence>
<dbReference type="Pfam" id="PF00072">
    <property type="entry name" value="Response_reg"/>
    <property type="match status" value="1"/>
</dbReference>
<proteinExistence type="predicted"/>
<dbReference type="SMART" id="SM00091">
    <property type="entry name" value="PAS"/>
    <property type="match status" value="2"/>
</dbReference>
<dbReference type="Pfam" id="PF00512">
    <property type="entry name" value="HisKA"/>
    <property type="match status" value="1"/>
</dbReference>
<evidence type="ECO:0000256" key="4">
    <source>
        <dbReference type="ARBA" id="ARBA00022777"/>
    </source>
</evidence>
<evidence type="ECO:0000313" key="10">
    <source>
        <dbReference type="EMBL" id="BCG24291.1"/>
    </source>
</evidence>
<evidence type="ECO:0000256" key="3">
    <source>
        <dbReference type="ARBA" id="ARBA00022553"/>
    </source>
</evidence>
<dbReference type="SMART" id="SM00387">
    <property type="entry name" value="HATPase_c"/>
    <property type="match status" value="1"/>
</dbReference>
<dbReference type="Proteomes" id="UP001054892">
    <property type="component" value="Unassembled WGS sequence"/>
</dbReference>
<evidence type="ECO:0000259" key="6">
    <source>
        <dbReference type="PROSITE" id="PS50109"/>
    </source>
</evidence>
<feature type="domain" description="PAS" evidence="8">
    <location>
        <begin position="174"/>
        <end position="244"/>
    </location>
</feature>
<dbReference type="SMART" id="SM00086">
    <property type="entry name" value="PAC"/>
    <property type="match status" value="2"/>
</dbReference>
<dbReference type="Gene3D" id="1.10.287.130">
    <property type="match status" value="1"/>
</dbReference>
<dbReference type="InterPro" id="IPR011006">
    <property type="entry name" value="CheY-like_superfamily"/>
</dbReference>
<dbReference type="SMART" id="SM00388">
    <property type="entry name" value="HisKA"/>
    <property type="match status" value="1"/>
</dbReference>
<dbReference type="InterPro" id="IPR013656">
    <property type="entry name" value="PAS_4"/>
</dbReference>